<evidence type="ECO:0000313" key="6">
    <source>
        <dbReference type="Proteomes" id="UP000178076"/>
    </source>
</evidence>
<comment type="caution">
    <text evidence="5">The sequence shown here is derived from an EMBL/GenBank/DDBJ whole genome shotgun (WGS) entry which is preliminary data.</text>
</comment>
<dbReference type="SUPFAM" id="SSF53335">
    <property type="entry name" value="S-adenosyl-L-methionine-dependent methyltransferases"/>
    <property type="match status" value="1"/>
</dbReference>
<evidence type="ECO:0000256" key="3">
    <source>
        <dbReference type="RuleBase" id="RU362026"/>
    </source>
</evidence>
<evidence type="ECO:0000313" key="5">
    <source>
        <dbReference type="EMBL" id="OGK38788.1"/>
    </source>
</evidence>
<keyword evidence="2" id="KW-0808">Transferase</keyword>
<protein>
    <recommendedName>
        <fullName evidence="3">Methyltransferase</fullName>
        <ecNumber evidence="3">2.1.1.-</ecNumber>
    </recommendedName>
</protein>
<dbReference type="Gene3D" id="3.40.50.150">
    <property type="entry name" value="Vaccinia Virus protein VP39"/>
    <property type="match status" value="1"/>
</dbReference>
<dbReference type="InterPro" id="IPR002941">
    <property type="entry name" value="DNA_methylase_N4/N6"/>
</dbReference>
<organism evidence="5 6">
    <name type="scientific">Candidatus Roizmanbacteria bacterium RIFCSPHIGHO2_12_FULL_42_10</name>
    <dbReference type="NCBI Taxonomy" id="1802053"/>
    <lineage>
        <taxon>Bacteria</taxon>
        <taxon>Candidatus Roizmaniibacteriota</taxon>
    </lineage>
</organism>
<dbReference type="Proteomes" id="UP000178076">
    <property type="component" value="Unassembled WGS sequence"/>
</dbReference>
<dbReference type="EMBL" id="MGAD01000009">
    <property type="protein sequence ID" value="OGK38788.1"/>
    <property type="molecule type" value="Genomic_DNA"/>
</dbReference>
<comment type="similarity">
    <text evidence="3">Belongs to the N(4)/N(6)-methyltransferase family.</text>
</comment>
<name>A0A1F7I5X7_9BACT</name>
<accession>A0A1F7I5X7</accession>
<dbReference type="GO" id="GO:0003677">
    <property type="term" value="F:DNA binding"/>
    <property type="evidence" value="ECO:0007669"/>
    <property type="project" value="InterPro"/>
</dbReference>
<dbReference type="PANTHER" id="PTHR13370:SF24">
    <property type="entry name" value="TYPE III RESTRICTION-MODIFICATION ENZYME STYLTI MOD SUBUNIT"/>
    <property type="match status" value="1"/>
</dbReference>
<reference evidence="5 6" key="1">
    <citation type="journal article" date="2016" name="Nat. Commun.">
        <title>Thousands of microbial genomes shed light on interconnected biogeochemical processes in an aquifer system.</title>
        <authorList>
            <person name="Anantharaman K."/>
            <person name="Brown C.T."/>
            <person name="Hug L.A."/>
            <person name="Sharon I."/>
            <person name="Castelle C.J."/>
            <person name="Probst A.J."/>
            <person name="Thomas B.C."/>
            <person name="Singh A."/>
            <person name="Wilkins M.J."/>
            <person name="Karaoz U."/>
            <person name="Brodie E.L."/>
            <person name="Williams K.H."/>
            <person name="Hubbard S.S."/>
            <person name="Banfield J.F."/>
        </authorList>
    </citation>
    <scope>NUCLEOTIDE SEQUENCE [LARGE SCALE GENOMIC DNA]</scope>
</reference>
<dbReference type="AlphaFoldDB" id="A0A1F7I5X7"/>
<evidence type="ECO:0000259" key="4">
    <source>
        <dbReference type="Pfam" id="PF01555"/>
    </source>
</evidence>
<dbReference type="GO" id="GO:0008170">
    <property type="term" value="F:N-methyltransferase activity"/>
    <property type="evidence" value="ECO:0007669"/>
    <property type="project" value="InterPro"/>
</dbReference>
<evidence type="ECO:0000256" key="1">
    <source>
        <dbReference type="ARBA" id="ARBA00022603"/>
    </source>
</evidence>
<gene>
    <name evidence="5" type="ORF">A3F32_01925</name>
</gene>
<dbReference type="PANTHER" id="PTHR13370">
    <property type="entry name" value="RNA METHYLASE-RELATED"/>
    <property type="match status" value="1"/>
</dbReference>
<dbReference type="EC" id="2.1.1.-" evidence="3"/>
<keyword evidence="1 5" id="KW-0489">Methyltransferase</keyword>
<dbReference type="GO" id="GO:0005737">
    <property type="term" value="C:cytoplasm"/>
    <property type="evidence" value="ECO:0007669"/>
    <property type="project" value="TreeGrafter"/>
</dbReference>
<dbReference type="GO" id="GO:0032259">
    <property type="term" value="P:methylation"/>
    <property type="evidence" value="ECO:0007669"/>
    <property type="project" value="UniProtKB-KW"/>
</dbReference>
<feature type="domain" description="DNA methylase N-4/N-6" evidence="4">
    <location>
        <begin position="28"/>
        <end position="292"/>
    </location>
</feature>
<evidence type="ECO:0000256" key="2">
    <source>
        <dbReference type="ARBA" id="ARBA00022679"/>
    </source>
</evidence>
<dbReference type="InterPro" id="IPR001091">
    <property type="entry name" value="RM_Methyltransferase"/>
</dbReference>
<dbReference type="PRINTS" id="PR00508">
    <property type="entry name" value="S21N4MTFRASE"/>
</dbReference>
<dbReference type="Pfam" id="PF01555">
    <property type="entry name" value="N6_N4_Mtase"/>
    <property type="match status" value="1"/>
</dbReference>
<dbReference type="InterPro" id="IPR029063">
    <property type="entry name" value="SAM-dependent_MTases_sf"/>
</dbReference>
<sequence length="315" mass="35653">MPSEYIGENQIECGDAIELLEKVQPNSIDLVLSDIPYGMSLDDWDVLHSNTNSALLGQSPAQIGKKAFKRRGKPINGWSSADRDIPKEYQEWCYSWAKKLDPLLKEGASLFIFGARRTLHRAIIALEDSGFLLRDILAWEKPSAHHRAQYISEILKKRGLLDKAKEWEGWKVGNLAPKYEPIAWLFKPYEITITDNVLKNKLGAMNIDECLIDGKSPSNILQFGFEKNEGGLHEAQKPVRLLQYLIRLVTKESQVVLDPFLGSGSTSVAAKSLNRKYIGFEISKEYYNIAKERLSKNPVSNLKTNRIGQESLFQS</sequence>
<proteinExistence type="inferred from homology"/>